<organism evidence="9 10">
    <name type="scientific">Amnibacterium flavum</name>
    <dbReference type="NCBI Taxonomy" id="2173173"/>
    <lineage>
        <taxon>Bacteria</taxon>
        <taxon>Bacillati</taxon>
        <taxon>Actinomycetota</taxon>
        <taxon>Actinomycetes</taxon>
        <taxon>Micrococcales</taxon>
        <taxon>Microbacteriaceae</taxon>
        <taxon>Amnibacterium</taxon>
    </lineage>
</organism>
<feature type="compositionally biased region" description="Acidic residues" evidence="6">
    <location>
        <begin position="102"/>
        <end position="113"/>
    </location>
</feature>
<dbReference type="AlphaFoldDB" id="A0A2V1HSN9"/>
<keyword evidence="3 7" id="KW-0812">Transmembrane</keyword>
<comment type="caution">
    <text evidence="9">The sequence shown here is derived from an EMBL/GenBank/DDBJ whole genome shotgun (WGS) entry which is preliminary data.</text>
</comment>
<dbReference type="Pfam" id="PF13396">
    <property type="entry name" value="PLDc_N"/>
    <property type="match status" value="1"/>
</dbReference>
<accession>A0A2V1HSN9</accession>
<keyword evidence="2" id="KW-1003">Cell membrane</keyword>
<proteinExistence type="predicted"/>
<evidence type="ECO:0000256" key="2">
    <source>
        <dbReference type="ARBA" id="ARBA00022475"/>
    </source>
</evidence>
<dbReference type="Proteomes" id="UP000244893">
    <property type="component" value="Unassembled WGS sequence"/>
</dbReference>
<evidence type="ECO:0000256" key="4">
    <source>
        <dbReference type="ARBA" id="ARBA00022989"/>
    </source>
</evidence>
<gene>
    <name evidence="9" type="ORF">DDQ50_03670</name>
</gene>
<evidence type="ECO:0000313" key="10">
    <source>
        <dbReference type="Proteomes" id="UP000244893"/>
    </source>
</evidence>
<evidence type="ECO:0000256" key="3">
    <source>
        <dbReference type="ARBA" id="ARBA00022692"/>
    </source>
</evidence>
<dbReference type="EMBL" id="QEOP01000001">
    <property type="protein sequence ID" value="PVZ95603.1"/>
    <property type="molecule type" value="Genomic_DNA"/>
</dbReference>
<evidence type="ECO:0000313" key="9">
    <source>
        <dbReference type="EMBL" id="PVZ95603.1"/>
    </source>
</evidence>
<evidence type="ECO:0000256" key="7">
    <source>
        <dbReference type="SAM" id="Phobius"/>
    </source>
</evidence>
<evidence type="ECO:0000256" key="1">
    <source>
        <dbReference type="ARBA" id="ARBA00004651"/>
    </source>
</evidence>
<dbReference type="OrthoDB" id="3298527at2"/>
<sequence length="131" mass="14198">MARFWVVAAVVAVAFMVYSLVDCAMTDKARVRGPRKGVWLLLILVLPVIGAVLWFVIGRGRPTKTTGRAPLRPVAPDDDPAFLARLARDADQEERIRRLEEELSALESDPDADPDGKDGTDGTGGAGRRDG</sequence>
<evidence type="ECO:0000256" key="6">
    <source>
        <dbReference type="SAM" id="MobiDB-lite"/>
    </source>
</evidence>
<protein>
    <recommendedName>
        <fullName evidence="8">Cardiolipin synthase N-terminal domain-containing protein</fullName>
    </recommendedName>
</protein>
<feature type="compositionally biased region" description="Gly residues" evidence="6">
    <location>
        <begin position="121"/>
        <end position="131"/>
    </location>
</feature>
<evidence type="ECO:0000259" key="8">
    <source>
        <dbReference type="Pfam" id="PF13396"/>
    </source>
</evidence>
<feature type="domain" description="Cardiolipin synthase N-terminal" evidence="8">
    <location>
        <begin position="15"/>
        <end position="59"/>
    </location>
</feature>
<dbReference type="InterPro" id="IPR027379">
    <property type="entry name" value="CLS_N"/>
</dbReference>
<evidence type="ECO:0000256" key="5">
    <source>
        <dbReference type="ARBA" id="ARBA00023136"/>
    </source>
</evidence>
<name>A0A2V1HSN9_9MICO</name>
<keyword evidence="5 7" id="KW-0472">Membrane</keyword>
<dbReference type="RefSeq" id="WP_116755337.1">
    <property type="nucleotide sequence ID" value="NZ_JBHUEX010000001.1"/>
</dbReference>
<keyword evidence="10" id="KW-1185">Reference proteome</keyword>
<reference evidence="9 10" key="1">
    <citation type="submission" date="2018-05" db="EMBL/GenBank/DDBJ databases">
        <title>Amnibacterium sp. M8JJ-5, whole genome shotgun sequence.</title>
        <authorList>
            <person name="Tuo L."/>
        </authorList>
    </citation>
    <scope>NUCLEOTIDE SEQUENCE [LARGE SCALE GENOMIC DNA]</scope>
    <source>
        <strain evidence="9 10">M8JJ-5</strain>
    </source>
</reference>
<dbReference type="GO" id="GO:0005886">
    <property type="term" value="C:plasma membrane"/>
    <property type="evidence" value="ECO:0007669"/>
    <property type="project" value="UniProtKB-SubCell"/>
</dbReference>
<feature type="region of interest" description="Disordered" evidence="6">
    <location>
        <begin position="100"/>
        <end position="131"/>
    </location>
</feature>
<comment type="subcellular location">
    <subcellularLocation>
        <location evidence="1">Cell membrane</location>
        <topology evidence="1">Multi-pass membrane protein</topology>
    </subcellularLocation>
</comment>
<feature type="transmembrane region" description="Helical" evidence="7">
    <location>
        <begin position="39"/>
        <end position="58"/>
    </location>
</feature>
<keyword evidence="4 7" id="KW-1133">Transmembrane helix</keyword>